<protein>
    <submittedName>
        <fullName evidence="1">Uncharacterized protein</fullName>
    </submittedName>
</protein>
<proteinExistence type="predicted"/>
<evidence type="ECO:0000313" key="2">
    <source>
        <dbReference type="Proteomes" id="UP001497453"/>
    </source>
</evidence>
<dbReference type="Proteomes" id="UP001497453">
    <property type="component" value="Chromosome 1"/>
</dbReference>
<sequence length="114" mass="13313">MLYHMTARILCVMKWQMRASRFVHSQTRYDNIRCDGRAWGFPPSGQQDGRAKRLREMEQNVTVSVSRHPTDLDFKPTSFIRNYHAVPLLGPGQKDPRHKYDQLFQSSGFDLTLS</sequence>
<accession>A0ABP1CPJ1</accession>
<organism evidence="1 2">
    <name type="scientific">Somion occarium</name>
    <dbReference type="NCBI Taxonomy" id="3059160"/>
    <lineage>
        <taxon>Eukaryota</taxon>
        <taxon>Fungi</taxon>
        <taxon>Dikarya</taxon>
        <taxon>Basidiomycota</taxon>
        <taxon>Agaricomycotina</taxon>
        <taxon>Agaricomycetes</taxon>
        <taxon>Polyporales</taxon>
        <taxon>Cerrenaceae</taxon>
        <taxon>Somion</taxon>
    </lineage>
</organism>
<name>A0ABP1CPJ1_9APHY</name>
<gene>
    <name evidence="1" type="ORF">GFSPODELE1_LOCUS1288</name>
</gene>
<keyword evidence="2" id="KW-1185">Reference proteome</keyword>
<dbReference type="EMBL" id="OZ037944">
    <property type="protein sequence ID" value="CAL1696643.1"/>
    <property type="molecule type" value="Genomic_DNA"/>
</dbReference>
<reference evidence="2" key="1">
    <citation type="submission" date="2024-04" db="EMBL/GenBank/DDBJ databases">
        <authorList>
            <person name="Shaw F."/>
            <person name="Minotto A."/>
        </authorList>
    </citation>
    <scope>NUCLEOTIDE SEQUENCE [LARGE SCALE GENOMIC DNA]</scope>
</reference>
<evidence type="ECO:0000313" key="1">
    <source>
        <dbReference type="EMBL" id="CAL1696643.1"/>
    </source>
</evidence>